<evidence type="ECO:0000313" key="2">
    <source>
        <dbReference type="Proteomes" id="UP000018888"/>
    </source>
</evidence>
<dbReference type="AlphaFoldDB" id="A0A2P4P0A3"/>
<accession>A0A2P4P0A3</accession>
<evidence type="ECO:0000313" key="1">
    <source>
        <dbReference type="EMBL" id="POG58810.1"/>
    </source>
</evidence>
<name>A0A2P4P0A3_RHIID</name>
<dbReference type="Proteomes" id="UP000018888">
    <property type="component" value="Unassembled WGS sequence"/>
</dbReference>
<dbReference type="VEuPathDB" id="FungiDB:RhiirFUN_006506"/>
<reference evidence="1 2" key="2">
    <citation type="journal article" date="2018" name="New Phytol.">
        <title>High intraspecific genome diversity in the model arbuscular mycorrhizal symbiont Rhizophagus irregularis.</title>
        <authorList>
            <person name="Chen E.C.H."/>
            <person name="Morin E."/>
            <person name="Beaudet D."/>
            <person name="Noel J."/>
            <person name="Yildirir G."/>
            <person name="Ndikumana S."/>
            <person name="Charron P."/>
            <person name="St-Onge C."/>
            <person name="Giorgi J."/>
            <person name="Kruger M."/>
            <person name="Marton T."/>
            <person name="Ropars J."/>
            <person name="Grigoriev I.V."/>
            <person name="Hainaut M."/>
            <person name="Henrissat B."/>
            <person name="Roux C."/>
            <person name="Martin F."/>
            <person name="Corradi N."/>
        </authorList>
    </citation>
    <scope>NUCLEOTIDE SEQUENCE [LARGE SCALE GENOMIC DNA]</scope>
    <source>
        <strain evidence="1 2">DAOM 197198</strain>
    </source>
</reference>
<reference evidence="1 2" key="1">
    <citation type="journal article" date="2013" name="Proc. Natl. Acad. Sci. U.S.A.">
        <title>Genome of an arbuscular mycorrhizal fungus provides insight into the oldest plant symbiosis.</title>
        <authorList>
            <person name="Tisserant E."/>
            <person name="Malbreil M."/>
            <person name="Kuo A."/>
            <person name="Kohler A."/>
            <person name="Symeonidi A."/>
            <person name="Balestrini R."/>
            <person name="Charron P."/>
            <person name="Duensing N."/>
            <person name="Frei Dit Frey N."/>
            <person name="Gianinazzi-Pearson V."/>
            <person name="Gilbert L.B."/>
            <person name="Handa Y."/>
            <person name="Herr J.R."/>
            <person name="Hijri M."/>
            <person name="Koul R."/>
            <person name="Kawaguchi M."/>
            <person name="Krajinski F."/>
            <person name="Lammers P.J."/>
            <person name="Masclaux F.G."/>
            <person name="Murat C."/>
            <person name="Morin E."/>
            <person name="Ndikumana S."/>
            <person name="Pagni M."/>
            <person name="Petitpierre D."/>
            <person name="Requena N."/>
            <person name="Rosikiewicz P."/>
            <person name="Riley R."/>
            <person name="Saito K."/>
            <person name="San Clemente H."/>
            <person name="Shapiro H."/>
            <person name="van Tuinen D."/>
            <person name="Becard G."/>
            <person name="Bonfante P."/>
            <person name="Paszkowski U."/>
            <person name="Shachar-Hill Y.Y."/>
            <person name="Tuskan G.A."/>
            <person name="Young P.W."/>
            <person name="Sanders I.R."/>
            <person name="Henrissat B."/>
            <person name="Rensing S.A."/>
            <person name="Grigoriev I.V."/>
            <person name="Corradi N."/>
            <person name="Roux C."/>
            <person name="Martin F."/>
        </authorList>
    </citation>
    <scope>NUCLEOTIDE SEQUENCE [LARGE SCALE GENOMIC DNA]</scope>
    <source>
        <strain evidence="1 2">DAOM 197198</strain>
    </source>
</reference>
<sequence length="457" mass="53477">MLHLRYNVAFSQNFIRFAKSDNVVTMLFQKIAQYNYGSDNYVVTYSREDKSFLGWPIKENGLQQHDVYFKVSILTQNNSNSILCLINNLIVINGLIDLNSDRTSSSDRFLKLEYPISCECDAIGFLPNGDLINVSTDDRKIYKCCFTDKLKNTDPWECSQINKIEIPKSFDQDEFDFESFTYQTKLFIIFDGCETLILQFDLLEMNLERQYITCVYSPQSMPVMNKNQMLLAYYSCIFTMEDGMLILNENYGCDNRPVEFITLKNNSERLVIDCRPSSLKLVDPYQTYGEIDIDTSSDFNDMNITDGNSIYTSTFKIIRSMFEEIIKQTDIRKAALPNEKKIILKDKVKVEDSDLHEFVLRPNDTYDEISLERNDICEKSLKFSHVLSYKLLKNQDLVLITMKAIEIYSLNENFINRYFWNNNEWNNIYKLFVKGNEISQVEKCQISYQSVTNRVPD</sequence>
<proteinExistence type="predicted"/>
<protein>
    <submittedName>
        <fullName evidence="1">Uncharacterized protein</fullName>
    </submittedName>
</protein>
<feature type="non-terminal residue" evidence="1">
    <location>
        <position position="1"/>
    </location>
</feature>
<gene>
    <name evidence="1" type="ORF">GLOIN_2v1885549</name>
</gene>
<comment type="caution">
    <text evidence="1">The sequence shown here is derived from an EMBL/GenBank/DDBJ whole genome shotgun (WGS) entry which is preliminary data.</text>
</comment>
<dbReference type="EMBL" id="AUPC02000494">
    <property type="protein sequence ID" value="POG58810.1"/>
    <property type="molecule type" value="Genomic_DNA"/>
</dbReference>
<organism evidence="1 2">
    <name type="scientific">Rhizophagus irregularis (strain DAOM 181602 / DAOM 197198 / MUCL 43194)</name>
    <name type="common">Arbuscular mycorrhizal fungus</name>
    <name type="synonym">Glomus intraradices</name>
    <dbReference type="NCBI Taxonomy" id="747089"/>
    <lineage>
        <taxon>Eukaryota</taxon>
        <taxon>Fungi</taxon>
        <taxon>Fungi incertae sedis</taxon>
        <taxon>Mucoromycota</taxon>
        <taxon>Glomeromycotina</taxon>
        <taxon>Glomeromycetes</taxon>
        <taxon>Glomerales</taxon>
        <taxon>Glomeraceae</taxon>
        <taxon>Rhizophagus</taxon>
    </lineage>
</organism>
<keyword evidence="2" id="KW-1185">Reference proteome</keyword>